<evidence type="ECO:0000256" key="3">
    <source>
        <dbReference type="ARBA" id="ARBA00022833"/>
    </source>
</evidence>
<dbReference type="GO" id="GO:0000981">
    <property type="term" value="F:DNA-binding transcription factor activity, RNA polymerase II-specific"/>
    <property type="evidence" value="ECO:0007669"/>
    <property type="project" value="TreeGrafter"/>
</dbReference>
<comment type="subcellular location">
    <subcellularLocation>
        <location evidence="6">Nucleus</location>
    </subcellularLocation>
</comment>
<dbReference type="GO" id="GO:0007281">
    <property type="term" value="P:germ cell development"/>
    <property type="evidence" value="ECO:0007669"/>
    <property type="project" value="TreeGrafter"/>
</dbReference>
<dbReference type="Pfam" id="PF00751">
    <property type="entry name" value="DM"/>
    <property type="match status" value="1"/>
</dbReference>
<protein>
    <recommendedName>
        <fullName evidence="8">DM domain-containing protein</fullName>
    </recommendedName>
</protein>
<dbReference type="InterPro" id="IPR036407">
    <property type="entry name" value="DM_DNA-bd_sf"/>
</dbReference>
<comment type="similarity">
    <text evidence="1">Belongs to the DMRT family.</text>
</comment>
<dbReference type="GO" id="GO:0000978">
    <property type="term" value="F:RNA polymerase II cis-regulatory region sequence-specific DNA binding"/>
    <property type="evidence" value="ECO:0007669"/>
    <property type="project" value="TreeGrafter"/>
</dbReference>
<evidence type="ECO:0000256" key="2">
    <source>
        <dbReference type="ARBA" id="ARBA00022723"/>
    </source>
</evidence>
<keyword evidence="10" id="KW-1185">Reference proteome</keyword>
<evidence type="ECO:0000256" key="7">
    <source>
        <dbReference type="SAM" id="Phobius"/>
    </source>
</evidence>
<dbReference type="PROSITE" id="PS40000">
    <property type="entry name" value="DM_1"/>
    <property type="match status" value="1"/>
</dbReference>
<dbReference type="Ensembl" id="ENSECRT00000012181.1">
    <property type="protein sequence ID" value="ENSECRP00000011984.1"/>
    <property type="gene ID" value="ENSECRG00000007997.1"/>
</dbReference>
<keyword evidence="4 6" id="KW-0238">DNA-binding</keyword>
<evidence type="ECO:0000256" key="1">
    <source>
        <dbReference type="ARBA" id="ARBA00006834"/>
    </source>
</evidence>
<feature type="domain" description="DM" evidence="8">
    <location>
        <begin position="26"/>
        <end position="73"/>
    </location>
</feature>
<keyword evidence="2 6" id="KW-0479">Metal-binding</keyword>
<feature type="DNA-binding region" description="DM" evidence="6">
    <location>
        <begin position="26"/>
        <end position="73"/>
    </location>
</feature>
<keyword evidence="5 6" id="KW-0539">Nucleus</keyword>
<keyword evidence="7" id="KW-1133">Transmembrane helix</keyword>
<proteinExistence type="inferred from homology"/>
<keyword evidence="7" id="KW-0812">Transmembrane</keyword>
<evidence type="ECO:0000256" key="5">
    <source>
        <dbReference type="ARBA" id="ARBA00023242"/>
    </source>
</evidence>
<evidence type="ECO:0000256" key="6">
    <source>
        <dbReference type="PROSITE-ProRule" id="PRU00070"/>
    </source>
</evidence>
<dbReference type="SMART" id="SM00301">
    <property type="entry name" value="DM"/>
    <property type="match status" value="1"/>
</dbReference>
<name>A0A8C4S5U0_ERPCA</name>
<accession>A0A8C4S5U0</accession>
<dbReference type="GO" id="GO:0005634">
    <property type="term" value="C:nucleus"/>
    <property type="evidence" value="ECO:0007669"/>
    <property type="project" value="UniProtKB-SubCell"/>
</dbReference>
<dbReference type="AlphaFoldDB" id="A0A8C4S5U0"/>
<evidence type="ECO:0000256" key="4">
    <source>
        <dbReference type="ARBA" id="ARBA00023125"/>
    </source>
</evidence>
<dbReference type="GeneTree" id="ENSGT00940000177098"/>
<dbReference type="GO" id="GO:0007548">
    <property type="term" value="P:sex differentiation"/>
    <property type="evidence" value="ECO:0007669"/>
    <property type="project" value="TreeGrafter"/>
</dbReference>
<dbReference type="GO" id="GO:0046872">
    <property type="term" value="F:metal ion binding"/>
    <property type="evidence" value="ECO:0007669"/>
    <property type="project" value="UniProtKB-KW"/>
</dbReference>
<dbReference type="InterPro" id="IPR001275">
    <property type="entry name" value="DM_DNA-bd"/>
</dbReference>
<sequence>MSKPQWSPEGPSFGSDTKMLPRRPKCVRCRNHDLLVPIKGHARKCPFYLCQCWKCALNSERTRIATIQRSLKRKQQAEQPLERAARLHNSGTFGGFPDVDCMSISSDPKHRPTILDSGGGKLGSTLRWERGTLGWALLHHTVYEVAAKTPEMCVRYFIIIIIIIIIINASTFHFDSRSPSYTLFNHKDIFFL</sequence>
<reference evidence="9" key="1">
    <citation type="submission" date="2021-06" db="EMBL/GenBank/DDBJ databases">
        <authorList>
            <consortium name="Wellcome Sanger Institute Data Sharing"/>
        </authorList>
    </citation>
    <scope>NUCLEOTIDE SEQUENCE [LARGE SCALE GENOMIC DNA]</scope>
</reference>
<dbReference type="Proteomes" id="UP000694620">
    <property type="component" value="Chromosome 10"/>
</dbReference>
<evidence type="ECO:0000313" key="9">
    <source>
        <dbReference type="Ensembl" id="ENSECRP00000011984.1"/>
    </source>
</evidence>
<evidence type="ECO:0000259" key="8">
    <source>
        <dbReference type="PROSITE" id="PS50809"/>
    </source>
</evidence>
<keyword evidence="3 6" id="KW-0862">Zinc</keyword>
<dbReference type="PANTHER" id="PTHR12322">
    <property type="entry name" value="DOUBLESEX AND MAB-3 RELATED TRANSCRIPTION FACTOR DMRT"/>
    <property type="match status" value="1"/>
</dbReference>
<reference evidence="9" key="2">
    <citation type="submission" date="2025-08" db="UniProtKB">
        <authorList>
            <consortium name="Ensembl"/>
        </authorList>
    </citation>
    <scope>IDENTIFICATION</scope>
</reference>
<evidence type="ECO:0000313" key="10">
    <source>
        <dbReference type="Proteomes" id="UP000694620"/>
    </source>
</evidence>
<keyword evidence="7" id="KW-0472">Membrane</keyword>
<dbReference type="InterPro" id="IPR026607">
    <property type="entry name" value="DMRT"/>
</dbReference>
<dbReference type="PROSITE" id="PS50809">
    <property type="entry name" value="DM_2"/>
    <property type="match status" value="1"/>
</dbReference>
<dbReference type="SUPFAM" id="SSF82927">
    <property type="entry name" value="Cysteine-rich DNA binding domain, (DM domain)"/>
    <property type="match status" value="1"/>
</dbReference>
<dbReference type="PANTHER" id="PTHR12322:SF76">
    <property type="entry name" value="DOUBLESEX- AND MAB-3-RELATED TRANSCRIPTION FACTOR A2"/>
    <property type="match status" value="1"/>
</dbReference>
<dbReference type="Gene3D" id="4.10.1040.10">
    <property type="entry name" value="DM DNA-binding domain"/>
    <property type="match status" value="1"/>
</dbReference>
<reference evidence="9" key="3">
    <citation type="submission" date="2025-09" db="UniProtKB">
        <authorList>
            <consortium name="Ensembl"/>
        </authorList>
    </citation>
    <scope>IDENTIFICATION</scope>
</reference>
<organism evidence="9 10">
    <name type="scientific">Erpetoichthys calabaricus</name>
    <name type="common">Rope fish</name>
    <name type="synonym">Calamoichthys calabaricus</name>
    <dbReference type="NCBI Taxonomy" id="27687"/>
    <lineage>
        <taxon>Eukaryota</taxon>
        <taxon>Metazoa</taxon>
        <taxon>Chordata</taxon>
        <taxon>Craniata</taxon>
        <taxon>Vertebrata</taxon>
        <taxon>Euteleostomi</taxon>
        <taxon>Actinopterygii</taxon>
        <taxon>Polypteriformes</taxon>
        <taxon>Polypteridae</taxon>
        <taxon>Erpetoichthys</taxon>
    </lineage>
</organism>
<feature type="transmembrane region" description="Helical" evidence="7">
    <location>
        <begin position="156"/>
        <end position="174"/>
    </location>
</feature>